<evidence type="ECO:0000256" key="5">
    <source>
        <dbReference type="ARBA" id="ARBA00023277"/>
    </source>
</evidence>
<proteinExistence type="inferred from homology"/>
<evidence type="ECO:0000256" key="3">
    <source>
        <dbReference type="ARBA" id="ARBA00012780"/>
    </source>
</evidence>
<comment type="caution">
    <text evidence="11">The sequence shown here is derived from an EMBL/GenBank/DDBJ whole genome shotgun (WGS) entry which is preliminary data.</text>
</comment>
<dbReference type="GO" id="GO:0052861">
    <property type="term" value="F:endo-1,3(4)-beta-glucanase activity"/>
    <property type="evidence" value="ECO:0007669"/>
    <property type="project" value="InterPro"/>
</dbReference>
<evidence type="ECO:0000256" key="2">
    <source>
        <dbReference type="ARBA" id="ARBA00010730"/>
    </source>
</evidence>
<dbReference type="Pfam" id="PF17652">
    <property type="entry name" value="Glyco_hydro81C"/>
    <property type="match status" value="1"/>
</dbReference>
<evidence type="ECO:0000259" key="10">
    <source>
        <dbReference type="Pfam" id="PF17652"/>
    </source>
</evidence>
<dbReference type="Proteomes" id="UP000244722">
    <property type="component" value="Unassembled WGS sequence"/>
</dbReference>
<evidence type="ECO:0000256" key="1">
    <source>
        <dbReference type="ARBA" id="ARBA00000382"/>
    </source>
</evidence>
<dbReference type="PANTHER" id="PTHR31983">
    <property type="entry name" value="ENDO-1,3(4)-BETA-GLUCANASE 1"/>
    <property type="match status" value="1"/>
</dbReference>
<keyword evidence="6" id="KW-0326">Glycosidase</keyword>
<dbReference type="GO" id="GO:0071555">
    <property type="term" value="P:cell wall organization"/>
    <property type="evidence" value="ECO:0007669"/>
    <property type="project" value="UniProtKB-KW"/>
</dbReference>
<dbReference type="OrthoDB" id="4473401at2759"/>
<evidence type="ECO:0000313" key="12">
    <source>
        <dbReference type="Proteomes" id="UP000244722"/>
    </source>
</evidence>
<protein>
    <recommendedName>
        <fullName evidence="3">glucan endo-1,3-beta-D-glucosidase</fullName>
        <ecNumber evidence="3">3.2.1.39</ecNumber>
    </recommendedName>
</protein>
<dbReference type="Gene3D" id="2.70.98.30">
    <property type="entry name" value="Golgi alpha-mannosidase II, domain 4"/>
    <property type="match status" value="1"/>
</dbReference>
<comment type="similarity">
    <text evidence="2">Belongs to the glycosyl hydrolase 81 family.</text>
</comment>
<keyword evidence="12" id="KW-1185">Reference proteome</keyword>
<dbReference type="AlphaFoldDB" id="A0A2T6ZA39"/>
<dbReference type="EC" id="3.2.1.39" evidence="3"/>
<evidence type="ECO:0000256" key="4">
    <source>
        <dbReference type="ARBA" id="ARBA00022801"/>
    </source>
</evidence>
<organism evidence="11 12">
    <name type="scientific">Tuber borchii</name>
    <name type="common">White truffle</name>
    <dbReference type="NCBI Taxonomy" id="42251"/>
    <lineage>
        <taxon>Eukaryota</taxon>
        <taxon>Fungi</taxon>
        <taxon>Dikarya</taxon>
        <taxon>Ascomycota</taxon>
        <taxon>Pezizomycotina</taxon>
        <taxon>Pezizomycetes</taxon>
        <taxon>Pezizales</taxon>
        <taxon>Tuberaceae</taxon>
        <taxon>Tuber</taxon>
    </lineage>
</organism>
<name>A0A2T6ZA39_TUBBO</name>
<evidence type="ECO:0000256" key="6">
    <source>
        <dbReference type="ARBA" id="ARBA00023295"/>
    </source>
</evidence>
<dbReference type="Pfam" id="PF03639">
    <property type="entry name" value="Glyco_hydro_81"/>
    <property type="match status" value="1"/>
</dbReference>
<accession>A0A2T6ZA39</accession>
<dbReference type="Gene3D" id="1.10.287.1170">
    <property type="entry name" value="glycoside hydrolase family 81 endo-[beta] glucanase"/>
    <property type="match status" value="1"/>
</dbReference>
<feature type="domain" description="Glycosyl hydrolase family 81 C-terminal" evidence="10">
    <location>
        <begin position="314"/>
        <end position="672"/>
    </location>
</feature>
<keyword evidence="8" id="KW-0624">Polysaccharide degradation</keyword>
<keyword evidence="4" id="KW-0378">Hydrolase</keyword>
<dbReference type="PROSITE" id="PS52008">
    <property type="entry name" value="GH81"/>
    <property type="match status" value="1"/>
</dbReference>
<dbReference type="InterPro" id="IPR040451">
    <property type="entry name" value="GH81_N"/>
</dbReference>
<dbReference type="EMBL" id="NESQ01000569">
    <property type="protein sequence ID" value="PUU72333.1"/>
    <property type="molecule type" value="Genomic_DNA"/>
</dbReference>
<dbReference type="GO" id="GO:0042973">
    <property type="term" value="F:glucan endo-1,3-beta-D-glucosidase activity"/>
    <property type="evidence" value="ECO:0007669"/>
    <property type="project" value="UniProtKB-EC"/>
</dbReference>
<dbReference type="InterPro" id="IPR040720">
    <property type="entry name" value="GH81_C"/>
</dbReference>
<dbReference type="PANTHER" id="PTHR31983:SF0">
    <property type="entry name" value="GLUCAN ENDO-1,3-BETA-D-GLUCOSIDASE 2"/>
    <property type="match status" value="1"/>
</dbReference>
<keyword evidence="7" id="KW-0961">Cell wall biogenesis/degradation</keyword>
<reference evidence="11 12" key="1">
    <citation type="submission" date="2017-04" db="EMBL/GenBank/DDBJ databases">
        <title>Draft genome sequence of Tuber borchii Vittad., a whitish edible truffle.</title>
        <authorList>
            <consortium name="DOE Joint Genome Institute"/>
            <person name="Murat C."/>
            <person name="Kuo A."/>
            <person name="Barry K.W."/>
            <person name="Clum A."/>
            <person name="Dockter R.B."/>
            <person name="Fauchery L."/>
            <person name="Iotti M."/>
            <person name="Kohler A."/>
            <person name="Labutti K."/>
            <person name="Lindquist E.A."/>
            <person name="Lipzen A."/>
            <person name="Ohm R.A."/>
            <person name="Wang M."/>
            <person name="Grigoriev I.V."/>
            <person name="Zambonelli A."/>
            <person name="Martin F.M."/>
        </authorList>
    </citation>
    <scope>NUCLEOTIDE SEQUENCE [LARGE SCALE GENOMIC DNA]</scope>
    <source>
        <strain evidence="11 12">Tbo3840</strain>
    </source>
</reference>
<dbReference type="GO" id="GO:0009986">
    <property type="term" value="C:cell surface"/>
    <property type="evidence" value="ECO:0007669"/>
    <property type="project" value="TreeGrafter"/>
</dbReference>
<comment type="catalytic activity">
    <reaction evidence="1">
        <text>Hydrolysis of (1-&gt;3)-beta-D-glucosidic linkages in (1-&gt;3)-beta-D-glucans.</text>
        <dbReference type="EC" id="3.2.1.39"/>
    </reaction>
</comment>
<evidence type="ECO:0000256" key="8">
    <source>
        <dbReference type="ARBA" id="ARBA00023326"/>
    </source>
</evidence>
<dbReference type="InterPro" id="IPR005200">
    <property type="entry name" value="Endo-beta-glucanase"/>
</dbReference>
<evidence type="ECO:0000313" key="11">
    <source>
        <dbReference type="EMBL" id="PUU72333.1"/>
    </source>
</evidence>
<evidence type="ECO:0000256" key="7">
    <source>
        <dbReference type="ARBA" id="ARBA00023316"/>
    </source>
</evidence>
<dbReference type="GO" id="GO:0000272">
    <property type="term" value="P:polysaccharide catabolic process"/>
    <property type="evidence" value="ECO:0007669"/>
    <property type="project" value="UniProtKB-KW"/>
</dbReference>
<evidence type="ECO:0000259" key="9">
    <source>
        <dbReference type="Pfam" id="PF03639"/>
    </source>
</evidence>
<keyword evidence="5" id="KW-0119">Carbohydrate metabolism</keyword>
<sequence length="690" mass="77360">MNGAREGLLGLAADVIDLTKRRFGPKNGPGGAVEFYTNAFNPSIILGSTELRKGVSDIRVLDPAGQSAKVRIYADKDRYNRGILDGENTTKIIDIPICNGMGFVSAEYRDLTPVISSIVAFEDIRQLPSVNELITKYLLRFVGGADSWLVYAHHRSIEEAKYTPFDLQIVGTTRLEGKNLFTGLLQVAHLSQDNGGHGRREALLDYTTGSYCAGVEIDAQITGPYADSGEYQMRFKRAGQRKSPLLMYALPHHIKTFHASTVANVHRVFKLPSPANGMMYGVIADIWRLKVESLPVEVGWLPLGEKGCASFPPEVLQRIYTVARIEVAQNLTMQTLFNPSMYFSGKSFAKYAFLCYSTFHVLKDPSLTQLCLARLKNDIALFAENRQQSIMVYDTTWGGVTSIQAFEGADPSGDMDFGNYLYNDHHFHYSYHVQAAALIVQLDKDLGNSNTWFRKHHEWVNGLLRDYANPSKDDHYFPVFRNFDWYHGHSWARGLVSCGDSKDEESSSEDFNSVYAQKLWGIAINDRSMIARANLMLGILKVSLNEYMLLSKGNQNHPKEFVGNLVTGILSECKADHKTYFGLYREYIQGIHMIPVTAMSPYIRSAEFCELEYKTYFSKGLHCGESGADKFWAGIIEANRAIFDAPGSWEFFNNQDFDDAMIDGGTSRTWLMILAAGMGGLKINETCHLV</sequence>
<dbReference type="STRING" id="42251.A0A2T6ZA39"/>
<feature type="domain" description="Glycosyl hydrolase family 81 N-terminal" evidence="9">
    <location>
        <begin position="8"/>
        <end position="303"/>
    </location>
</feature>
<gene>
    <name evidence="11" type="ORF">B9Z19DRAFT_1104409</name>
</gene>